<dbReference type="PANTHER" id="PTHR32258">
    <property type="entry name" value="PROTEIN NETWORKED 4A"/>
    <property type="match status" value="1"/>
</dbReference>
<evidence type="ECO:0000313" key="4">
    <source>
        <dbReference type="Proteomes" id="UP000231279"/>
    </source>
</evidence>
<evidence type="ECO:0000313" key="3">
    <source>
        <dbReference type="EMBL" id="PIN07610.1"/>
    </source>
</evidence>
<feature type="coiled-coil region" evidence="1">
    <location>
        <begin position="50"/>
        <end position="161"/>
    </location>
</feature>
<evidence type="ECO:0000256" key="1">
    <source>
        <dbReference type="SAM" id="Coils"/>
    </source>
</evidence>
<dbReference type="InterPro" id="IPR051861">
    <property type="entry name" value="NET_actin-binding_domain"/>
</dbReference>
<evidence type="ECO:0000256" key="2">
    <source>
        <dbReference type="SAM" id="MobiDB-lite"/>
    </source>
</evidence>
<dbReference type="STRING" id="429701.A0A2G9GRG5"/>
<dbReference type="PANTHER" id="PTHR32258:SF6">
    <property type="entry name" value="PROTEIN NETWORKED 1A"/>
    <property type="match status" value="1"/>
</dbReference>
<name>A0A2G9GRG5_9LAMI</name>
<proteinExistence type="predicted"/>
<feature type="region of interest" description="Disordered" evidence="2">
    <location>
        <begin position="805"/>
        <end position="824"/>
    </location>
</feature>
<accession>A0A2G9GRG5</accession>
<dbReference type="AlphaFoldDB" id="A0A2G9GRG5"/>
<reference evidence="4" key="1">
    <citation type="journal article" date="2018" name="Gigascience">
        <title>Genome assembly of the Pink Ipe (Handroanthus impetiginosus, Bignoniaceae), a highly valued, ecologically keystone Neotropical timber forest tree.</title>
        <authorList>
            <person name="Silva-Junior O.B."/>
            <person name="Grattapaglia D."/>
            <person name="Novaes E."/>
            <person name="Collevatti R.G."/>
        </authorList>
    </citation>
    <scope>NUCLEOTIDE SEQUENCE [LARGE SCALE GENOMIC DNA]</scope>
    <source>
        <strain evidence="4">cv. UFG-1</strain>
    </source>
</reference>
<feature type="region of interest" description="Disordered" evidence="2">
    <location>
        <begin position="1106"/>
        <end position="1135"/>
    </location>
</feature>
<feature type="compositionally biased region" description="Polar residues" evidence="2">
    <location>
        <begin position="1124"/>
        <end position="1135"/>
    </location>
</feature>
<dbReference type="OrthoDB" id="10255522at2759"/>
<dbReference type="GO" id="GO:0051015">
    <property type="term" value="F:actin filament binding"/>
    <property type="evidence" value="ECO:0007669"/>
    <property type="project" value="TreeGrafter"/>
</dbReference>
<feature type="coiled-coil region" evidence="1">
    <location>
        <begin position="479"/>
        <end position="709"/>
    </location>
</feature>
<feature type="compositionally biased region" description="Basic residues" evidence="2">
    <location>
        <begin position="1106"/>
        <end position="1118"/>
    </location>
</feature>
<keyword evidence="1" id="KW-0175">Coiled coil</keyword>
<organism evidence="3 4">
    <name type="scientific">Handroanthus impetiginosus</name>
    <dbReference type="NCBI Taxonomy" id="429701"/>
    <lineage>
        <taxon>Eukaryota</taxon>
        <taxon>Viridiplantae</taxon>
        <taxon>Streptophyta</taxon>
        <taxon>Embryophyta</taxon>
        <taxon>Tracheophyta</taxon>
        <taxon>Spermatophyta</taxon>
        <taxon>Magnoliopsida</taxon>
        <taxon>eudicotyledons</taxon>
        <taxon>Gunneridae</taxon>
        <taxon>Pentapetalae</taxon>
        <taxon>asterids</taxon>
        <taxon>lamiids</taxon>
        <taxon>Lamiales</taxon>
        <taxon>Bignoniaceae</taxon>
        <taxon>Crescentiina</taxon>
        <taxon>Tabebuia alliance</taxon>
        <taxon>Handroanthus</taxon>
    </lineage>
</organism>
<protein>
    <submittedName>
        <fullName evidence="3">Uncharacterized protein</fullName>
    </submittedName>
</protein>
<dbReference type="EMBL" id="NKXS01004050">
    <property type="protein sequence ID" value="PIN07610.1"/>
    <property type="molecule type" value="Genomic_DNA"/>
</dbReference>
<gene>
    <name evidence="3" type="ORF">CDL12_19827</name>
</gene>
<feature type="coiled-coil region" evidence="1">
    <location>
        <begin position="311"/>
        <end position="429"/>
    </location>
</feature>
<comment type="caution">
    <text evidence="3">The sequence shown here is derived from an EMBL/GenBank/DDBJ whole genome shotgun (WGS) entry which is preliminary data.</text>
</comment>
<dbReference type="Proteomes" id="UP000231279">
    <property type="component" value="Unassembled WGS sequence"/>
</dbReference>
<dbReference type="GO" id="GO:0005886">
    <property type="term" value="C:plasma membrane"/>
    <property type="evidence" value="ECO:0007669"/>
    <property type="project" value="TreeGrafter"/>
</dbReference>
<keyword evidence="4" id="KW-1185">Reference proteome</keyword>
<dbReference type="Gene3D" id="1.20.5.170">
    <property type="match status" value="1"/>
</dbReference>
<sequence length="1135" mass="130368">MEEIVKKKAVVESSLLDLTGVLESSQEQVKALQESSQLLHGEKAALVIEKATLLSQLKAITDNMHNLLEKNAVLENSLSIAKVELEGLRERSKGLEGICELLKNERSHLLSERDTLVLKLENVERKLESLEKRFTGLEGKYADLEKENEAMHCEVEKLKVSLGVEKQERKSSQLLSETRLAGLENQIHLLHEENRWKKKESEEELEKALKAQFEISILQKFMKDMEEKNCSLIIECQKHVEASKLTEKLISELENESLEQQVEAELLLDEIEKLRLGIYEIFRALETGPDFRPEDKAENEQTFIHHILGSIEDMKCSISKHEDEKQQLLIENSVLVGLLEQLESKGMEIELQKIHLERETKVMAEKLAIVKNEKDELLEINRQLKSDVSECHQDAAMLEVELGSFCVKQADLQKAYDALREAYSHVNRENTYLLKKFSVLKEEKYVVDQHNDAVLLKFLAAANESEVLRSFGMEKITELKLLLDDLNRQHEVNNSLENEMSVLRQKLELQKAENLVLKDAVRSLEREMQDIKEDNDQMNEDIMNGKESLIQTEAKLLDAETRLEAAEKLNLTLSKTVAELKMDVHESLQVRENLEDDILQLSENNSIQKKEIDELHIVNENLQSELGLLRQEVEENIAREQSLNMELQDINNEFELWEAEASTFCFDLQVSSVHEVLLKNKVQELTGVCENLENERAAKTSEIEEMKGKICSMENEVSGLKSQIYAYDSVVASLRDDVTLLERNTLLQNKLKVASNQEAELMEVDVDPADGTSQTLLDDQSLRSLQIFRMRVKTVGKLMEEMNKKPISLQKSTSNDEQEPPVGEIDQVKPHRSRRRGYAIELNDSPKSQMVKTKTSEVRNGMLMKDIPLDQVSSGSLRKKGEVGVDDRILELWETAEDDQTISEKRRMSYKPRERDIVYNLKGKCEPPLTDSDMEKELGVDKLELSTRSLEPSQEVADRKILEGLANDARKLGTLQTTTEILRRKLESNKKSKKAKTINFETVNQQLSEAEDTVVYLVDLNGQLVKNIEECPSDEMASPRLKETIRTWRMKVMEEAEKGSERINWLQIELQKIQYTLLEIEDEKKNKGRNKFLRSKTVILRDFVHNGRKNSGRRKKGPRCGCFRQSTSRNSNNDL</sequence>